<dbReference type="InterPro" id="IPR023376">
    <property type="entry name" value="YqcC-like_dom"/>
</dbReference>
<evidence type="ECO:0000259" key="1">
    <source>
        <dbReference type="Pfam" id="PF04287"/>
    </source>
</evidence>
<dbReference type="KEGG" id="smai:EXU30_02765"/>
<sequence length="106" mass="11628">MSHQQVQQQLVELESLLKSQQLWSTQAPSAQALASSAPFACDTLALEQWLQFIFIPKMTALIEAGLPLPSNMAIAPMAEHVWDGITERKALIQFIAQLDALVGSPK</sequence>
<dbReference type="GO" id="GO:0044010">
    <property type="term" value="P:single-species biofilm formation"/>
    <property type="evidence" value="ECO:0007669"/>
    <property type="project" value="TreeGrafter"/>
</dbReference>
<dbReference type="InterPro" id="IPR007384">
    <property type="entry name" value="UCP006257"/>
</dbReference>
<dbReference type="PIRSF" id="PIRSF006257">
    <property type="entry name" value="UCP006257"/>
    <property type="match status" value="1"/>
</dbReference>
<dbReference type="OrthoDB" id="8794567at2"/>
<accession>A0A411PDU9</accession>
<dbReference type="PANTHER" id="PTHR39586">
    <property type="entry name" value="CYTOPLASMIC PROTEIN-RELATED"/>
    <property type="match status" value="1"/>
</dbReference>
<name>A0A411PDU9_9GAMM</name>
<organism evidence="2 3">
    <name type="scientific">Shewanella maritima</name>
    <dbReference type="NCBI Taxonomy" id="2520507"/>
    <lineage>
        <taxon>Bacteria</taxon>
        <taxon>Pseudomonadati</taxon>
        <taxon>Pseudomonadota</taxon>
        <taxon>Gammaproteobacteria</taxon>
        <taxon>Alteromonadales</taxon>
        <taxon>Shewanellaceae</taxon>
        <taxon>Shewanella</taxon>
    </lineage>
</organism>
<dbReference type="Gene3D" id="1.20.1440.40">
    <property type="entry name" value="YqcC-like"/>
    <property type="match status" value="1"/>
</dbReference>
<gene>
    <name evidence="2" type="ORF">EXU30_02765</name>
</gene>
<keyword evidence="3" id="KW-1185">Reference proteome</keyword>
<dbReference type="InterPro" id="IPR036814">
    <property type="entry name" value="YqcC-like_sf"/>
</dbReference>
<reference evidence="2 3" key="1">
    <citation type="submission" date="2019-02" db="EMBL/GenBank/DDBJ databases">
        <title>Shewanella sp. D4-2 isolated from Dokdo Island.</title>
        <authorList>
            <person name="Baek K."/>
        </authorList>
    </citation>
    <scope>NUCLEOTIDE SEQUENCE [LARGE SCALE GENOMIC DNA]</scope>
    <source>
        <strain evidence="2 3">D4-2</strain>
    </source>
</reference>
<feature type="domain" description="YqcC-like" evidence="1">
    <location>
        <begin position="5"/>
        <end position="101"/>
    </location>
</feature>
<proteinExistence type="predicted"/>
<dbReference type="AlphaFoldDB" id="A0A411PDU9"/>
<dbReference type="PANTHER" id="PTHR39586:SF1">
    <property type="entry name" value="CYTOPLASMIC PROTEIN"/>
    <property type="match status" value="1"/>
</dbReference>
<dbReference type="SUPFAM" id="SSF158452">
    <property type="entry name" value="YqcC-like"/>
    <property type="match status" value="1"/>
</dbReference>
<dbReference type="EMBL" id="CP036200">
    <property type="protein sequence ID" value="QBF81733.1"/>
    <property type="molecule type" value="Genomic_DNA"/>
</dbReference>
<evidence type="ECO:0000313" key="2">
    <source>
        <dbReference type="EMBL" id="QBF81733.1"/>
    </source>
</evidence>
<dbReference type="Pfam" id="PF04287">
    <property type="entry name" value="DUF446"/>
    <property type="match status" value="1"/>
</dbReference>
<protein>
    <submittedName>
        <fullName evidence="2">YqcC family protein</fullName>
    </submittedName>
</protein>
<dbReference type="Proteomes" id="UP000291106">
    <property type="component" value="Chromosome"/>
</dbReference>
<evidence type="ECO:0000313" key="3">
    <source>
        <dbReference type="Proteomes" id="UP000291106"/>
    </source>
</evidence>
<dbReference type="RefSeq" id="WP_130597707.1">
    <property type="nucleotide sequence ID" value="NZ_CP036200.1"/>
</dbReference>